<dbReference type="RefSeq" id="WP_306727144.1">
    <property type="nucleotide sequence ID" value="NZ_JAVDDT010000001.1"/>
</dbReference>
<name>A0ABU0W3R4_9GAMM</name>
<dbReference type="Proteomes" id="UP001239019">
    <property type="component" value="Unassembled WGS sequence"/>
</dbReference>
<organism evidence="2 3">
    <name type="scientific">Natronospira bacteriovora</name>
    <dbReference type="NCBI Taxonomy" id="3069753"/>
    <lineage>
        <taxon>Bacteria</taxon>
        <taxon>Pseudomonadati</taxon>
        <taxon>Pseudomonadota</taxon>
        <taxon>Gammaproteobacteria</taxon>
        <taxon>Natronospirales</taxon>
        <taxon>Natronospiraceae</taxon>
        <taxon>Natronospira</taxon>
    </lineage>
</organism>
<dbReference type="PANTHER" id="PTHR43798:SF33">
    <property type="entry name" value="HYDROLASE, PUTATIVE (AFU_ORTHOLOGUE AFUA_2G14860)-RELATED"/>
    <property type="match status" value="1"/>
</dbReference>
<comment type="caution">
    <text evidence="2">The sequence shown here is derived from an EMBL/GenBank/DDBJ whole genome shotgun (WGS) entry which is preliminary data.</text>
</comment>
<keyword evidence="2" id="KW-0378">Hydrolase</keyword>
<dbReference type="GO" id="GO:0016787">
    <property type="term" value="F:hydrolase activity"/>
    <property type="evidence" value="ECO:0007669"/>
    <property type="project" value="UniProtKB-KW"/>
</dbReference>
<proteinExistence type="predicted"/>
<dbReference type="EMBL" id="JAVDDT010000001">
    <property type="protein sequence ID" value="MDQ2068662.1"/>
    <property type="molecule type" value="Genomic_DNA"/>
</dbReference>
<evidence type="ECO:0000313" key="2">
    <source>
        <dbReference type="EMBL" id="MDQ2068662.1"/>
    </source>
</evidence>
<feature type="domain" description="AB hydrolase-1" evidence="1">
    <location>
        <begin position="27"/>
        <end position="137"/>
    </location>
</feature>
<dbReference type="PRINTS" id="PR00111">
    <property type="entry name" value="ABHYDROLASE"/>
</dbReference>
<dbReference type="InterPro" id="IPR050266">
    <property type="entry name" value="AB_hydrolase_sf"/>
</dbReference>
<dbReference type="PANTHER" id="PTHR43798">
    <property type="entry name" value="MONOACYLGLYCEROL LIPASE"/>
    <property type="match status" value="1"/>
</dbReference>
<sequence length="290" mass="32268">MKQECTFSRGRTRLFYRRWQLPGDRQTLLMCHGLASNGTRWSEFAEATVTEREWNIFCPDLRGHGGSAVRGRINLDIWADDIAALLDAEGVEQAVVGGHCLGANLALHFARRYPDRCKGLVLVEPMFAQALGGVLGRVRKVRYLLPLLAGVILPFNKLGLYRRQLPSLDLTELDIQSRRAVEEAGDPSAITGRYAKPGKDMFYMPSAAYLQSLNQVLKPMKGLEQIQAPALALLSSGGLFGDPPMTRQLLGQLPRVTIDEIDALHWIPTEQPVAMRQHIEAWLDALGERG</sequence>
<dbReference type="InterPro" id="IPR000073">
    <property type="entry name" value="AB_hydrolase_1"/>
</dbReference>
<dbReference type="Gene3D" id="3.40.50.1820">
    <property type="entry name" value="alpha/beta hydrolase"/>
    <property type="match status" value="1"/>
</dbReference>
<reference evidence="2 3" key="1">
    <citation type="submission" date="2023-08" db="EMBL/GenBank/DDBJ databases">
        <title>Whole-genome sequencing of halo(alkali)philic microorganisms from hypersaline lakes.</title>
        <authorList>
            <person name="Sorokin D.Y."/>
            <person name="Abbas B."/>
            <person name="Merkel A.Y."/>
        </authorList>
    </citation>
    <scope>NUCLEOTIDE SEQUENCE [LARGE SCALE GENOMIC DNA]</scope>
    <source>
        <strain evidence="2 3">AB-CW4</strain>
    </source>
</reference>
<dbReference type="Pfam" id="PF00561">
    <property type="entry name" value="Abhydrolase_1"/>
    <property type="match status" value="1"/>
</dbReference>
<accession>A0ABU0W3R4</accession>
<gene>
    <name evidence="2" type="ORF">RBH19_02085</name>
</gene>
<evidence type="ECO:0000313" key="3">
    <source>
        <dbReference type="Proteomes" id="UP001239019"/>
    </source>
</evidence>
<evidence type="ECO:0000259" key="1">
    <source>
        <dbReference type="Pfam" id="PF00561"/>
    </source>
</evidence>
<protein>
    <submittedName>
        <fullName evidence="2">Alpha/beta hydrolase</fullName>
    </submittedName>
</protein>
<dbReference type="SUPFAM" id="SSF53474">
    <property type="entry name" value="alpha/beta-Hydrolases"/>
    <property type="match status" value="1"/>
</dbReference>
<keyword evidence="3" id="KW-1185">Reference proteome</keyword>
<dbReference type="InterPro" id="IPR029058">
    <property type="entry name" value="AB_hydrolase_fold"/>
</dbReference>